<dbReference type="EMBL" id="LJPM01000288">
    <property type="protein sequence ID" value="KPW19340.1"/>
    <property type="molecule type" value="Genomic_DNA"/>
</dbReference>
<evidence type="ECO:0000313" key="1">
    <source>
        <dbReference type="EMBL" id="KPW19340.1"/>
    </source>
</evidence>
<evidence type="ECO:0000313" key="2">
    <source>
        <dbReference type="Proteomes" id="UP000050297"/>
    </source>
</evidence>
<comment type="caution">
    <text evidence="1">The sequence shown here is derived from an EMBL/GenBank/DDBJ whole genome shotgun (WGS) entry which is preliminary data.</text>
</comment>
<dbReference type="AlphaFoldDB" id="A0A0P9HF68"/>
<protein>
    <submittedName>
        <fullName evidence="1">Uncharacterized protein</fullName>
    </submittedName>
</protein>
<name>A0A0P9HF68_PSESX</name>
<gene>
    <name evidence="1" type="ORF">ALO91_00653</name>
</gene>
<reference evidence="1 2" key="1">
    <citation type="submission" date="2015-09" db="EMBL/GenBank/DDBJ databases">
        <title>Genome announcement of multiple Pseudomonas syringae strains.</title>
        <authorList>
            <person name="Thakur S."/>
            <person name="Wang P.W."/>
            <person name="Gong Y."/>
            <person name="Weir B.S."/>
            <person name="Guttman D.S."/>
        </authorList>
    </citation>
    <scope>NUCLEOTIDE SEQUENCE [LARGE SCALE GENOMIC DNA]</scope>
    <source>
        <strain evidence="1 2">ICMP2802</strain>
    </source>
</reference>
<dbReference type="Proteomes" id="UP000050297">
    <property type="component" value="Unassembled WGS sequence"/>
</dbReference>
<proteinExistence type="predicted"/>
<organism evidence="1 2">
    <name type="scientific">Pseudomonas syringae pv. aceris</name>
    <dbReference type="NCBI Taxonomy" id="199198"/>
    <lineage>
        <taxon>Bacteria</taxon>
        <taxon>Pseudomonadati</taxon>
        <taxon>Pseudomonadota</taxon>
        <taxon>Gammaproteobacteria</taxon>
        <taxon>Pseudomonadales</taxon>
        <taxon>Pseudomonadaceae</taxon>
        <taxon>Pseudomonas</taxon>
        <taxon>Pseudomonas syringae</taxon>
    </lineage>
</organism>
<sequence length="71" mass="8477">MAILCNESLPRCQSNIPTLLNDFKNIVRLKLNIYFMTSYPPLDKVEFFSYPRCDFQQLLEHLAHFNIIHFN</sequence>
<accession>A0A0P9HF68</accession>